<dbReference type="InterPro" id="IPR056371">
    <property type="entry name" value="DHX37-like_C"/>
</dbReference>
<evidence type="ECO:0000256" key="4">
    <source>
        <dbReference type="ARBA" id="ARBA00022801"/>
    </source>
</evidence>
<dbReference type="CDD" id="cd18791">
    <property type="entry name" value="SF2_C_RHA"/>
    <property type="match status" value="1"/>
</dbReference>
<dbReference type="PANTHER" id="PTHR18934:SF99">
    <property type="entry name" value="ATP-DEPENDENT RNA HELICASE DHX37-RELATED"/>
    <property type="match status" value="1"/>
</dbReference>
<evidence type="ECO:0000313" key="11">
    <source>
        <dbReference type="EMBL" id="ERM99068.1"/>
    </source>
</evidence>
<feature type="compositionally biased region" description="Acidic residues" evidence="8">
    <location>
        <begin position="632"/>
        <end position="645"/>
    </location>
</feature>
<name>W1NUS7_AMBTC</name>
<dbReference type="InterPro" id="IPR027417">
    <property type="entry name" value="P-loop_NTPase"/>
</dbReference>
<keyword evidence="5" id="KW-0347">Helicase</keyword>
<gene>
    <name evidence="11" type="ORF">AMTR_s00101p00092980</name>
</gene>
<feature type="region of interest" description="Disordered" evidence="8">
    <location>
        <begin position="618"/>
        <end position="645"/>
    </location>
</feature>
<dbReference type="SUPFAM" id="SSF52540">
    <property type="entry name" value="P-loop containing nucleoside triphosphate hydrolases"/>
    <property type="match status" value="1"/>
</dbReference>
<dbReference type="GO" id="GO:0003724">
    <property type="term" value="F:RNA helicase activity"/>
    <property type="evidence" value="ECO:0007669"/>
    <property type="project" value="UniProtKB-EC"/>
</dbReference>
<dbReference type="GO" id="GO:0003723">
    <property type="term" value="F:RNA binding"/>
    <property type="evidence" value="ECO:0000318"/>
    <property type="project" value="GO_Central"/>
</dbReference>
<evidence type="ECO:0000259" key="9">
    <source>
        <dbReference type="PROSITE" id="PS51192"/>
    </source>
</evidence>
<dbReference type="Pfam" id="PF00270">
    <property type="entry name" value="DEAD"/>
    <property type="match status" value="1"/>
</dbReference>
<dbReference type="PROSITE" id="PS51194">
    <property type="entry name" value="HELICASE_CTER"/>
    <property type="match status" value="1"/>
</dbReference>
<dbReference type="Gene3D" id="3.40.50.300">
    <property type="entry name" value="P-loop containing nucleotide triphosphate hydrolases"/>
    <property type="match status" value="3"/>
</dbReference>
<dbReference type="InterPro" id="IPR048333">
    <property type="entry name" value="HA2_WH"/>
</dbReference>
<dbReference type="GO" id="GO:0004386">
    <property type="term" value="F:helicase activity"/>
    <property type="evidence" value="ECO:0000318"/>
    <property type="project" value="GO_Central"/>
</dbReference>
<dbReference type="OMA" id="KYAYHCA"/>
<evidence type="ECO:0000256" key="2">
    <source>
        <dbReference type="ARBA" id="ARBA00012552"/>
    </source>
</evidence>
<feature type="compositionally biased region" description="Basic and acidic residues" evidence="8">
    <location>
        <begin position="684"/>
        <end position="697"/>
    </location>
</feature>
<dbReference type="HOGENOM" id="CLU_001832_0_0_1"/>
<keyword evidence="4" id="KW-0378">Hydrolase</keyword>
<dbReference type="Pfam" id="PF04408">
    <property type="entry name" value="WHD_HA2"/>
    <property type="match status" value="1"/>
</dbReference>
<dbReference type="Pfam" id="PF00271">
    <property type="entry name" value="Helicase_C"/>
    <property type="match status" value="1"/>
</dbReference>
<dbReference type="PANTHER" id="PTHR18934">
    <property type="entry name" value="ATP-DEPENDENT RNA HELICASE"/>
    <property type="match status" value="1"/>
</dbReference>
<evidence type="ECO:0000259" key="10">
    <source>
        <dbReference type="PROSITE" id="PS51194"/>
    </source>
</evidence>
<dbReference type="SMART" id="SM00847">
    <property type="entry name" value="HA2"/>
    <property type="match status" value="1"/>
</dbReference>
<dbReference type="STRING" id="13333.W1NUS7"/>
<dbReference type="GO" id="GO:0005730">
    <property type="term" value="C:nucleolus"/>
    <property type="evidence" value="ECO:0000318"/>
    <property type="project" value="GO_Central"/>
</dbReference>
<dbReference type="InterPro" id="IPR001650">
    <property type="entry name" value="Helicase_C-like"/>
</dbReference>
<feature type="compositionally biased region" description="Polar residues" evidence="8">
    <location>
        <begin position="698"/>
        <end position="707"/>
    </location>
</feature>
<dbReference type="Pfam" id="PF21010">
    <property type="entry name" value="HA2_C"/>
    <property type="match status" value="1"/>
</dbReference>
<dbReference type="InterPro" id="IPR002464">
    <property type="entry name" value="DNA/RNA_helicase_DEAH_CS"/>
</dbReference>
<organism evidence="11 12">
    <name type="scientific">Amborella trichopoda</name>
    <dbReference type="NCBI Taxonomy" id="13333"/>
    <lineage>
        <taxon>Eukaryota</taxon>
        <taxon>Viridiplantae</taxon>
        <taxon>Streptophyta</taxon>
        <taxon>Embryophyta</taxon>
        <taxon>Tracheophyta</taxon>
        <taxon>Spermatophyta</taxon>
        <taxon>Magnoliopsida</taxon>
        <taxon>Amborellales</taxon>
        <taxon>Amborellaceae</taxon>
        <taxon>Amborella</taxon>
    </lineage>
</organism>
<protein>
    <recommendedName>
        <fullName evidence="2">RNA helicase</fullName>
        <ecNumber evidence="2">3.6.4.13</ecNumber>
    </recommendedName>
</protein>
<proteinExistence type="inferred from homology"/>
<evidence type="ECO:0000256" key="6">
    <source>
        <dbReference type="ARBA" id="ARBA00022840"/>
    </source>
</evidence>
<keyword evidence="6" id="KW-0067">ATP-binding</keyword>
<keyword evidence="12" id="KW-1185">Reference proteome</keyword>
<comment type="catalytic activity">
    <reaction evidence="7">
        <text>ATP + H2O = ADP + phosphate + H(+)</text>
        <dbReference type="Rhea" id="RHEA:13065"/>
        <dbReference type="ChEBI" id="CHEBI:15377"/>
        <dbReference type="ChEBI" id="CHEBI:15378"/>
        <dbReference type="ChEBI" id="CHEBI:30616"/>
        <dbReference type="ChEBI" id="CHEBI:43474"/>
        <dbReference type="ChEBI" id="CHEBI:456216"/>
        <dbReference type="EC" id="3.6.4.13"/>
    </reaction>
</comment>
<dbReference type="Pfam" id="PF23362">
    <property type="entry name" value="DHX37_C"/>
    <property type="match status" value="1"/>
</dbReference>
<feature type="domain" description="Helicase C-terminal" evidence="10">
    <location>
        <begin position="667"/>
        <end position="854"/>
    </location>
</feature>
<feature type="domain" description="Helicase ATP-binding" evidence="9">
    <location>
        <begin position="314"/>
        <end position="506"/>
    </location>
</feature>
<evidence type="ECO:0000256" key="3">
    <source>
        <dbReference type="ARBA" id="ARBA00022741"/>
    </source>
</evidence>
<keyword evidence="3" id="KW-0547">Nucleotide-binding</keyword>
<evidence type="ECO:0000256" key="5">
    <source>
        <dbReference type="ARBA" id="ARBA00022806"/>
    </source>
</evidence>
<feature type="region of interest" description="Disordered" evidence="8">
    <location>
        <begin position="954"/>
        <end position="981"/>
    </location>
</feature>
<evidence type="ECO:0000256" key="1">
    <source>
        <dbReference type="ARBA" id="ARBA00008792"/>
    </source>
</evidence>
<dbReference type="GO" id="GO:0005524">
    <property type="term" value="F:ATP binding"/>
    <property type="evidence" value="ECO:0007669"/>
    <property type="project" value="UniProtKB-KW"/>
</dbReference>
<dbReference type="InterPro" id="IPR007502">
    <property type="entry name" value="Helicase-assoc_dom"/>
</dbReference>
<dbReference type="GO" id="GO:0000462">
    <property type="term" value="P:maturation of SSU-rRNA from tricistronic rRNA transcript (SSU-rRNA, 5.8S rRNA, LSU-rRNA)"/>
    <property type="evidence" value="ECO:0000318"/>
    <property type="project" value="GO_Central"/>
</dbReference>
<comment type="similarity">
    <text evidence="1">Belongs to the DEAD box helicase family. DEAH subfamily.</text>
</comment>
<feature type="region of interest" description="Disordered" evidence="8">
    <location>
        <begin position="679"/>
        <end position="718"/>
    </location>
</feature>
<dbReference type="CDD" id="cd17982">
    <property type="entry name" value="DEXHc_DHX37"/>
    <property type="match status" value="1"/>
</dbReference>
<sequence>MAENPDIFDPESDLQLHFSLENGDNCNASILPKKKKKKAKKCDELDKSMAKSTPPLSKSQKRKLMKLQIGEEVQALLRPSGNIAQVETMKEKLRRALQYSRVGLPVPDDVPLLKKRTRVDASCQEEDFTMKAETSEFCLKRAVEPPRYIETKNKPVVSISVFSSNGSEKNMLVSFGDPPAIPREHDGLCKDRISQVGLEKNMQVDLRNPPDNPCRLASKDPNTQREVVTNMQVDIKDHPVVPCGLDDEGKDPTSQNQSQGADESARHSSNSGAPLACNEDDSFSGTSVVHVLRPAEVETKRIDLPVVMMEQEIMEAINEHSTVIVCGETGCGKTTQVPQFLYEAGFGSSNCITKKGMIGVTQPRRVAVLATAKRVSYELGVRLGREVGFQVRHDRRMGDCSSIKFMTDGILLKEVQSDFLLKRYSVIILDEAHERSLNTDILIGMLSRIIGLRQKLYEEQQVKLRSGSKLKPENMFGPLKLVLMSATLRIEDFVSNSRLFHAPPPLIEIPTRQFPVSIHFSRKTEMVDYLGQAYKKVMSIHKKLPPGGILVFLTGLREVEHLCRKLRKASGLLRKRISNGKAVDKNLGFSEQDPDMKSICEASENTCKQGIEESHFFNSHEEDVDIPLSDSESSEVESEEFESDDEIITMESGKVLDILKEPGSLSSLKAAFENLAGNSSSAVPKEDTHSPNEENIHHVSNGNNESPTIKKEGSTENPNKVASPLYVLPLYAMLPAPEQLRVFGSVPEGERLVVVATNVAETSLTIPGIKYVVDSGREKVKNYEGSSGVAKFEIQWISKASASQRAGRAGRTGPGHCYRLYSSAVFNNIFPDFSTPEISKTPVDGVFLVMKSMGIDKVANFPFPTPPESAALAEAEQCLKVLDALDSKGRLTPLGKAMARYPISPRHSRMILTAIQIMNKKPGYARANLVLAFTVAAAAALSSINPFLVDHHDTDRDREKKTLGDDMGNRAKEGGDDVGNAQAKLGKKKQRALLKASRKKFSNPSSDALTLANALCLFEASEKTSEFCLTNRLHLKTMDDMSKLRKQLLQLIFSQVIGGDEEQSGFSWSSGNFEDVEIAWRNSMNTQLLLNEEGILGQAICAGWADRVARRIRQFEEIPEGAKRSKSVRYQSCVVKETVFLHRSSSAAPSAPEFVVYNELLQTSRPFMHGITSVRPAWLIAYASSLCTFSAPLSDPKPFYEPFSDQILCWVNSSFGPYLWELPLHNLPVKSKRLRVSVFACSLLGGKVLPCLKDVQKFLAANPESLLKPEAQGQRRVGELLNRLVSGSRVVDSRAALKETWRENPLALHEEIVCWFQEGFRFQFGELWEQMQREVELEAEVLFPKRKKRNLNE</sequence>
<dbReference type="GO" id="GO:0016787">
    <property type="term" value="F:hydrolase activity"/>
    <property type="evidence" value="ECO:0007669"/>
    <property type="project" value="UniProtKB-KW"/>
</dbReference>
<dbReference type="EC" id="3.6.4.13" evidence="2"/>
<evidence type="ECO:0000313" key="12">
    <source>
        <dbReference type="Proteomes" id="UP000017836"/>
    </source>
</evidence>
<dbReference type="FunFam" id="3.40.50.300:FF:000637">
    <property type="entry name" value="ATP-dependent RNA helicase DHX37/DHR1"/>
    <property type="match status" value="1"/>
</dbReference>
<dbReference type="Pfam" id="PF07717">
    <property type="entry name" value="OB_NTP_bind"/>
    <property type="match status" value="1"/>
</dbReference>
<dbReference type="InterPro" id="IPR011709">
    <property type="entry name" value="DEAD-box_helicase_OB_fold"/>
</dbReference>
<dbReference type="PROSITE" id="PS51192">
    <property type="entry name" value="HELICASE_ATP_BIND_1"/>
    <property type="match status" value="1"/>
</dbReference>
<dbReference type="InterPro" id="IPR014001">
    <property type="entry name" value="Helicase_ATP-bd"/>
</dbReference>
<dbReference type="SMART" id="SM00487">
    <property type="entry name" value="DEXDc"/>
    <property type="match status" value="1"/>
</dbReference>
<dbReference type="PROSITE" id="PS00690">
    <property type="entry name" value="DEAH_ATP_HELICASE"/>
    <property type="match status" value="1"/>
</dbReference>
<feature type="region of interest" description="Disordered" evidence="8">
    <location>
        <begin position="41"/>
        <end position="62"/>
    </location>
</feature>
<dbReference type="InterPro" id="IPR011545">
    <property type="entry name" value="DEAD/DEAH_box_helicase_dom"/>
</dbReference>
<feature type="compositionally biased region" description="Basic and acidic residues" evidence="8">
    <location>
        <begin position="954"/>
        <end position="975"/>
    </location>
</feature>
<dbReference type="EMBL" id="KI395058">
    <property type="protein sequence ID" value="ERM99068.1"/>
    <property type="molecule type" value="Genomic_DNA"/>
</dbReference>
<dbReference type="Gramene" id="ERM99068">
    <property type="protein sequence ID" value="ERM99068"/>
    <property type="gene ID" value="AMTR_s00101p00092980"/>
</dbReference>
<dbReference type="SMART" id="SM00490">
    <property type="entry name" value="HELICc"/>
    <property type="match status" value="1"/>
</dbReference>
<feature type="compositionally biased region" description="Polar residues" evidence="8">
    <location>
        <begin position="252"/>
        <end position="272"/>
    </location>
</feature>
<evidence type="ECO:0000256" key="8">
    <source>
        <dbReference type="SAM" id="MobiDB-lite"/>
    </source>
</evidence>
<feature type="compositionally biased region" description="Polar residues" evidence="8">
    <location>
        <begin position="220"/>
        <end position="232"/>
    </location>
</feature>
<dbReference type="Gene3D" id="1.20.120.1080">
    <property type="match status" value="1"/>
</dbReference>
<reference evidence="12" key="1">
    <citation type="journal article" date="2013" name="Science">
        <title>The Amborella genome and the evolution of flowering plants.</title>
        <authorList>
            <consortium name="Amborella Genome Project"/>
        </authorList>
    </citation>
    <scope>NUCLEOTIDE SEQUENCE [LARGE SCALE GENOMIC DNA]</scope>
</reference>
<feature type="region of interest" description="Disordered" evidence="8">
    <location>
        <begin position="201"/>
        <end position="279"/>
    </location>
</feature>
<evidence type="ECO:0000256" key="7">
    <source>
        <dbReference type="ARBA" id="ARBA00047984"/>
    </source>
</evidence>
<dbReference type="eggNOG" id="KOG0926">
    <property type="taxonomic scope" value="Eukaryota"/>
</dbReference>
<accession>W1NUS7</accession>
<dbReference type="Proteomes" id="UP000017836">
    <property type="component" value="Unassembled WGS sequence"/>
</dbReference>